<dbReference type="Gene3D" id="3.40.30.10">
    <property type="entry name" value="Glutaredoxin"/>
    <property type="match status" value="1"/>
</dbReference>
<evidence type="ECO:0000313" key="7">
    <source>
        <dbReference type="EMBL" id="NJC17453.1"/>
    </source>
</evidence>
<feature type="domain" description="Thioredoxin" evidence="6">
    <location>
        <begin position="314"/>
        <end position="454"/>
    </location>
</feature>
<feature type="chain" id="PRO_5031301009" evidence="5">
    <location>
        <begin position="28"/>
        <end position="455"/>
    </location>
</feature>
<dbReference type="Proteomes" id="UP001302374">
    <property type="component" value="Chromosome"/>
</dbReference>
<dbReference type="GO" id="GO:0017004">
    <property type="term" value="P:cytochrome complex assembly"/>
    <property type="evidence" value="ECO:0007669"/>
    <property type="project" value="UniProtKB-KW"/>
</dbReference>
<dbReference type="CDD" id="cd02966">
    <property type="entry name" value="TlpA_like_family"/>
    <property type="match status" value="1"/>
</dbReference>
<dbReference type="InterPro" id="IPR036249">
    <property type="entry name" value="Thioredoxin-like_sf"/>
</dbReference>
<dbReference type="Pfam" id="PF13905">
    <property type="entry name" value="Thioredoxin_8"/>
    <property type="match status" value="1"/>
</dbReference>
<dbReference type="SUPFAM" id="SSF52833">
    <property type="entry name" value="Thioredoxin-like"/>
    <property type="match status" value="1"/>
</dbReference>
<dbReference type="PANTHER" id="PTHR42852:SF6">
    <property type="entry name" value="THIOL:DISULFIDE INTERCHANGE PROTEIN DSBE"/>
    <property type="match status" value="1"/>
</dbReference>
<evidence type="ECO:0000256" key="4">
    <source>
        <dbReference type="ARBA" id="ARBA00023284"/>
    </source>
</evidence>
<protein>
    <submittedName>
        <fullName evidence="7">Thiol-disulfide isomerase/thioredoxin</fullName>
    </submittedName>
    <submittedName>
        <fullName evidence="8">TlpA family protein disulfide reductase</fullName>
    </submittedName>
</protein>
<gene>
    <name evidence="8" type="ORF">F1644_00200</name>
    <name evidence="7" type="ORF">GGR15_001064</name>
</gene>
<evidence type="ECO:0000313" key="9">
    <source>
        <dbReference type="Proteomes" id="UP000576368"/>
    </source>
</evidence>
<dbReference type="EMBL" id="CP043839">
    <property type="protein sequence ID" value="WOF10788.1"/>
    <property type="molecule type" value="Genomic_DNA"/>
</dbReference>
<dbReference type="GO" id="GO:0016853">
    <property type="term" value="F:isomerase activity"/>
    <property type="evidence" value="ECO:0007669"/>
    <property type="project" value="UniProtKB-KW"/>
</dbReference>
<name>A0A7X5YBM4_9BACT</name>
<dbReference type="InterPro" id="IPR013766">
    <property type="entry name" value="Thioredoxin_domain"/>
</dbReference>
<evidence type="ECO:0000313" key="10">
    <source>
        <dbReference type="Proteomes" id="UP001302374"/>
    </source>
</evidence>
<dbReference type="Proteomes" id="UP000576368">
    <property type="component" value="Unassembled WGS sequence"/>
</dbReference>
<reference evidence="7 9" key="2">
    <citation type="submission" date="2020-03" db="EMBL/GenBank/DDBJ databases">
        <title>Genomic Encyclopedia of Type Strains, Phase IV (KMG-IV): sequencing the most valuable type-strain genomes for metagenomic binning, comparative biology and taxonomic classification.</title>
        <authorList>
            <person name="Goeker M."/>
        </authorList>
    </citation>
    <scope>NUCLEOTIDE SEQUENCE [LARGE SCALE GENOMIC DNA]</scope>
    <source>
        <strain evidence="7 9">DSM 105722</strain>
    </source>
</reference>
<evidence type="ECO:0000256" key="5">
    <source>
        <dbReference type="SAM" id="SignalP"/>
    </source>
</evidence>
<dbReference type="InterPro" id="IPR050553">
    <property type="entry name" value="Thioredoxin_ResA/DsbE_sf"/>
</dbReference>
<organism evidence="7 9">
    <name type="scientific">Butyricimonas paravirosa</name>
    <dbReference type="NCBI Taxonomy" id="1472417"/>
    <lineage>
        <taxon>Bacteria</taxon>
        <taxon>Pseudomonadati</taxon>
        <taxon>Bacteroidota</taxon>
        <taxon>Bacteroidia</taxon>
        <taxon>Bacteroidales</taxon>
        <taxon>Odoribacteraceae</taxon>
        <taxon>Butyricimonas</taxon>
    </lineage>
</organism>
<dbReference type="PROSITE" id="PS51352">
    <property type="entry name" value="THIOREDOXIN_2"/>
    <property type="match status" value="1"/>
</dbReference>
<reference evidence="8 10" key="1">
    <citation type="submission" date="2019-09" db="EMBL/GenBank/DDBJ databases">
        <title>Butyricimonas paravirosa DSM 105722 (=214-4 = JCM 18677 = CCUG 65563).</title>
        <authorList>
            <person name="Le Roy T."/>
            <person name="Cani P.D."/>
        </authorList>
    </citation>
    <scope>NUCLEOTIDE SEQUENCE [LARGE SCALE GENOMIC DNA]</scope>
    <source>
        <strain evidence="8 10">DSM 105722</strain>
    </source>
</reference>
<keyword evidence="3" id="KW-1015">Disulfide bond</keyword>
<keyword evidence="10" id="KW-1185">Reference proteome</keyword>
<keyword evidence="4" id="KW-0676">Redox-active center</keyword>
<dbReference type="PANTHER" id="PTHR42852">
    <property type="entry name" value="THIOL:DISULFIDE INTERCHANGE PROTEIN DSBE"/>
    <property type="match status" value="1"/>
</dbReference>
<dbReference type="InterPro" id="IPR012336">
    <property type="entry name" value="Thioredoxin-like_fold"/>
</dbReference>
<evidence type="ECO:0000259" key="6">
    <source>
        <dbReference type="PROSITE" id="PS51352"/>
    </source>
</evidence>
<sequence>MMRYLYKRTPFLLCGVLCVLTTFSQNARVVFKSNPVFKRFPAELLKETKYDMILPERMLSGDSLVFELEVADPEGEYYRLYDWGGLNLFVKPGNKILVDYNSRERWKTRFEGDLSAENAWLNQSCFLSGTMLYPAGFTDTLTYQDFRRQVFANVDSLKRTMKRASASETFIAASRIRLDFLALGTLMNYYQTIAYRKKNELMPANFEVWHESFKGMFLKDFLKDARRICRRYNENDVLGYRQVTQTLSGIVYLAGTDFVERMGYHLFNDEYALVQLLNDPTRLYSQELLELPAQVSDSVVLRVVNELISEKRNLLTGADVMDFEFRDTSGNVHKLSDYKGEPLYIDVWATWCNPCKALAPAFHELAVKFQGKNIRFISISIDKRVTPWLTYLRGKDMAKNVLEMHTGDKAFRKKYLISGIPRFILIDKDFKIRAAFAPTPTMDGIETLLEQVANE</sequence>
<comment type="subcellular location">
    <subcellularLocation>
        <location evidence="1">Cell envelope</location>
    </subcellularLocation>
</comment>
<evidence type="ECO:0000313" key="8">
    <source>
        <dbReference type="EMBL" id="WOF10788.1"/>
    </source>
</evidence>
<evidence type="ECO:0000256" key="2">
    <source>
        <dbReference type="ARBA" id="ARBA00022748"/>
    </source>
</evidence>
<feature type="signal peptide" evidence="5">
    <location>
        <begin position="1"/>
        <end position="27"/>
    </location>
</feature>
<dbReference type="EMBL" id="JAATLI010000003">
    <property type="protein sequence ID" value="NJC17453.1"/>
    <property type="molecule type" value="Genomic_DNA"/>
</dbReference>
<dbReference type="GO" id="GO:0030313">
    <property type="term" value="C:cell envelope"/>
    <property type="evidence" value="ECO:0007669"/>
    <property type="project" value="UniProtKB-SubCell"/>
</dbReference>
<evidence type="ECO:0000256" key="1">
    <source>
        <dbReference type="ARBA" id="ARBA00004196"/>
    </source>
</evidence>
<dbReference type="RefSeq" id="WP_118302560.1">
    <property type="nucleotide sequence ID" value="NZ_BMPA01000003.1"/>
</dbReference>
<keyword evidence="7" id="KW-0413">Isomerase</keyword>
<keyword evidence="2" id="KW-0201">Cytochrome c-type biogenesis</keyword>
<accession>A0A7X5YBM4</accession>
<dbReference type="GeneID" id="86889675"/>
<dbReference type="AlphaFoldDB" id="A0A7X5YBM4"/>
<evidence type="ECO:0000256" key="3">
    <source>
        <dbReference type="ARBA" id="ARBA00023157"/>
    </source>
</evidence>
<keyword evidence="5" id="KW-0732">Signal</keyword>
<proteinExistence type="predicted"/>